<dbReference type="AlphaFoldDB" id="A0A1H7UWF9"/>
<dbReference type="RefSeq" id="WP_091411492.1">
    <property type="nucleotide sequence ID" value="NZ_FOAB01000007.1"/>
</dbReference>
<keyword evidence="2" id="KW-1185">Reference proteome</keyword>
<proteinExistence type="predicted"/>
<name>A0A1H7UWF9_AQUAM</name>
<accession>A0A1H7UWF9</accession>
<dbReference type="Proteomes" id="UP000198521">
    <property type="component" value="Unassembled WGS sequence"/>
</dbReference>
<evidence type="ECO:0000313" key="2">
    <source>
        <dbReference type="Proteomes" id="UP000198521"/>
    </source>
</evidence>
<reference evidence="1 2" key="1">
    <citation type="submission" date="2016-10" db="EMBL/GenBank/DDBJ databases">
        <authorList>
            <person name="de Groot N.N."/>
        </authorList>
    </citation>
    <scope>NUCLEOTIDE SEQUENCE [LARGE SCALE GENOMIC DNA]</scope>
    <source>
        <strain evidence="1 2">DSM 25232</strain>
    </source>
</reference>
<evidence type="ECO:0000313" key="1">
    <source>
        <dbReference type="EMBL" id="SEM00797.1"/>
    </source>
</evidence>
<sequence>MSTTFSLMVKQIISEGGTDAIPNPARSGYLCKPRDFLSELIRLVSMMQVMKIGVGSEIADIKNKLEIANQSPVIKQSDDRLYNLMEAAIHRITNICLEEGERSQANNEKQLSETYAWAIAGCKLFLEYIASIE</sequence>
<protein>
    <submittedName>
        <fullName evidence="1">Uncharacterized protein</fullName>
    </submittedName>
</protein>
<dbReference type="EMBL" id="FOAB01000007">
    <property type="protein sequence ID" value="SEM00797.1"/>
    <property type="molecule type" value="Genomic_DNA"/>
</dbReference>
<dbReference type="OrthoDB" id="1164614at2"/>
<organism evidence="1 2">
    <name type="scientific">Aquimarina amphilecti</name>
    <dbReference type="NCBI Taxonomy" id="1038014"/>
    <lineage>
        <taxon>Bacteria</taxon>
        <taxon>Pseudomonadati</taxon>
        <taxon>Bacteroidota</taxon>
        <taxon>Flavobacteriia</taxon>
        <taxon>Flavobacteriales</taxon>
        <taxon>Flavobacteriaceae</taxon>
        <taxon>Aquimarina</taxon>
    </lineage>
</organism>
<gene>
    <name evidence="1" type="ORF">SAMN04487910_3893</name>
</gene>